<dbReference type="GO" id="GO:0022857">
    <property type="term" value="F:transmembrane transporter activity"/>
    <property type="evidence" value="ECO:0007669"/>
    <property type="project" value="InterPro"/>
</dbReference>
<dbReference type="PANTHER" id="PTHR23511">
    <property type="entry name" value="SYNAPTIC VESICLE GLYCOPROTEIN 2"/>
    <property type="match status" value="1"/>
</dbReference>
<dbReference type="PANTHER" id="PTHR23511:SF5">
    <property type="entry name" value="MAJOR FACILITATOR-TYPE TRANSPORTER HXNZ-RELATED"/>
    <property type="match status" value="1"/>
</dbReference>
<dbReference type="Gene3D" id="1.20.1250.20">
    <property type="entry name" value="MFS general substrate transporter like domains"/>
    <property type="match status" value="1"/>
</dbReference>
<dbReference type="PROSITE" id="PS50850">
    <property type="entry name" value="MFS"/>
    <property type="match status" value="1"/>
</dbReference>
<feature type="transmembrane region" description="Helical" evidence="8">
    <location>
        <begin position="132"/>
        <end position="150"/>
    </location>
</feature>
<feature type="transmembrane region" description="Helical" evidence="8">
    <location>
        <begin position="304"/>
        <end position="328"/>
    </location>
</feature>
<feature type="domain" description="Major facilitator superfamily (MFS) profile" evidence="9">
    <location>
        <begin position="67"/>
        <end position="503"/>
    </location>
</feature>
<comment type="caution">
    <text evidence="10">The sequence shown here is derived from an EMBL/GenBank/DDBJ whole genome shotgun (WGS) entry which is preliminary data.</text>
</comment>
<keyword evidence="3" id="KW-0813">Transport</keyword>
<dbReference type="Pfam" id="PF00083">
    <property type="entry name" value="Sugar_tr"/>
    <property type="match status" value="2"/>
</dbReference>
<keyword evidence="4 8" id="KW-0812">Transmembrane</keyword>
<dbReference type="SUPFAM" id="SSF103473">
    <property type="entry name" value="MFS general substrate transporter"/>
    <property type="match status" value="1"/>
</dbReference>
<feature type="transmembrane region" description="Helical" evidence="8">
    <location>
        <begin position="156"/>
        <end position="179"/>
    </location>
</feature>
<organism evidence="10 11">
    <name type="scientific">Dimorphilus gyrociliatus</name>
    <dbReference type="NCBI Taxonomy" id="2664684"/>
    <lineage>
        <taxon>Eukaryota</taxon>
        <taxon>Metazoa</taxon>
        <taxon>Spiralia</taxon>
        <taxon>Lophotrochozoa</taxon>
        <taxon>Annelida</taxon>
        <taxon>Polychaeta</taxon>
        <taxon>Polychaeta incertae sedis</taxon>
        <taxon>Dinophilidae</taxon>
        <taxon>Dimorphilus</taxon>
    </lineage>
</organism>
<evidence type="ECO:0000256" key="6">
    <source>
        <dbReference type="ARBA" id="ARBA00023136"/>
    </source>
</evidence>
<dbReference type="AlphaFoldDB" id="A0A7I8V6I8"/>
<dbReference type="Proteomes" id="UP000549394">
    <property type="component" value="Unassembled WGS sequence"/>
</dbReference>
<protein>
    <submittedName>
        <fullName evidence="10">DgyrCDS160</fullName>
    </submittedName>
</protein>
<sequence length="512" mass="55913">MLSRISNITRSDGGYEDLHGVSLSDPTSSESSNNTPTGTPANNLAEDTYRVDEAVDQLGFGKFQVKLSFLTGMAWMSDAMEMMILSMLAPALHCAWGIPSWQQAMLTTVVFGGMMVSSGAWGSVCDKLGRKVALIISSAFTAYYGILSAASPNIIWILILRALVGFGIGGAPQSVTLYAEFLPSSARARCVVLIEVFWAIGSCFEVILALLIMPTLGWRWLLVLSSIPLVIFCFLCFWLPESPRFDMARGRIHAAQKTLEKIAKENNKSMPLGKLASENVTSSGKPKRGRIQDLFSPELRLTTFLLWIIWLANAFSYYGIVLVTTQLFEASGSSTCSSVSKNVDKVDEPPCLLDCKMLTTRDYVDLLWTTLAEFPGILVTLLIIEWIGRRKTMIIEMVAFSFFVLLVNICASRGVLTFLLFTARGFITGAFQAAYVYTPEVYPTTTRALGLGTCSGMARIGAIVTPFVAQVLLKKSIHVAISIYGAVGVLAAVATFFLPIETMGRIMKDSAD</sequence>
<keyword evidence="5 8" id="KW-1133">Transmembrane helix</keyword>
<reference evidence="10 11" key="1">
    <citation type="submission" date="2020-08" db="EMBL/GenBank/DDBJ databases">
        <authorList>
            <person name="Hejnol A."/>
        </authorList>
    </citation>
    <scope>NUCLEOTIDE SEQUENCE [LARGE SCALE GENOMIC DNA]</scope>
</reference>
<feature type="transmembrane region" description="Helical" evidence="8">
    <location>
        <begin position="191"/>
        <end position="212"/>
    </location>
</feature>
<dbReference type="InterPro" id="IPR005828">
    <property type="entry name" value="MFS_sugar_transport-like"/>
</dbReference>
<evidence type="ECO:0000256" key="4">
    <source>
        <dbReference type="ARBA" id="ARBA00022692"/>
    </source>
</evidence>
<evidence type="ECO:0000313" key="11">
    <source>
        <dbReference type="Proteomes" id="UP000549394"/>
    </source>
</evidence>
<feature type="region of interest" description="Disordered" evidence="7">
    <location>
        <begin position="16"/>
        <end position="45"/>
    </location>
</feature>
<evidence type="ECO:0000256" key="7">
    <source>
        <dbReference type="SAM" id="MobiDB-lite"/>
    </source>
</evidence>
<evidence type="ECO:0000256" key="1">
    <source>
        <dbReference type="ARBA" id="ARBA00004141"/>
    </source>
</evidence>
<dbReference type="GO" id="GO:0016020">
    <property type="term" value="C:membrane"/>
    <property type="evidence" value="ECO:0007669"/>
    <property type="project" value="UniProtKB-SubCell"/>
</dbReference>
<proteinExistence type="inferred from homology"/>
<feature type="compositionally biased region" description="Low complexity" evidence="7">
    <location>
        <begin position="22"/>
        <end position="40"/>
    </location>
</feature>
<gene>
    <name evidence="10" type="ORF">DGYR_LOCUS156</name>
</gene>
<dbReference type="InterPro" id="IPR036259">
    <property type="entry name" value="MFS_trans_sf"/>
</dbReference>
<feature type="transmembrane region" description="Helical" evidence="8">
    <location>
        <begin position="218"/>
        <end position="239"/>
    </location>
</feature>
<keyword evidence="6 8" id="KW-0472">Membrane</keyword>
<evidence type="ECO:0000313" key="10">
    <source>
        <dbReference type="EMBL" id="CAD5110795.1"/>
    </source>
</evidence>
<keyword evidence="11" id="KW-1185">Reference proteome</keyword>
<dbReference type="EMBL" id="CAJFCJ010000001">
    <property type="protein sequence ID" value="CAD5110795.1"/>
    <property type="molecule type" value="Genomic_DNA"/>
</dbReference>
<comment type="similarity">
    <text evidence="2">Belongs to the major facilitator superfamily.</text>
</comment>
<evidence type="ECO:0000256" key="2">
    <source>
        <dbReference type="ARBA" id="ARBA00008335"/>
    </source>
</evidence>
<dbReference type="InterPro" id="IPR020846">
    <property type="entry name" value="MFS_dom"/>
</dbReference>
<evidence type="ECO:0000256" key="5">
    <source>
        <dbReference type="ARBA" id="ARBA00022989"/>
    </source>
</evidence>
<feature type="transmembrane region" description="Helical" evidence="8">
    <location>
        <begin position="366"/>
        <end position="386"/>
    </location>
</feature>
<evidence type="ECO:0000259" key="9">
    <source>
        <dbReference type="PROSITE" id="PS50850"/>
    </source>
</evidence>
<name>A0A7I8V6I8_9ANNE</name>
<comment type="subcellular location">
    <subcellularLocation>
        <location evidence="1">Membrane</location>
        <topology evidence="1">Multi-pass membrane protein</topology>
    </subcellularLocation>
</comment>
<dbReference type="OrthoDB" id="4139357at2759"/>
<accession>A0A7I8V6I8</accession>
<feature type="transmembrane region" description="Helical" evidence="8">
    <location>
        <begin position="104"/>
        <end position="125"/>
    </location>
</feature>
<evidence type="ECO:0000256" key="8">
    <source>
        <dbReference type="SAM" id="Phobius"/>
    </source>
</evidence>
<evidence type="ECO:0000256" key="3">
    <source>
        <dbReference type="ARBA" id="ARBA00022448"/>
    </source>
</evidence>
<feature type="transmembrane region" description="Helical" evidence="8">
    <location>
        <begin position="479"/>
        <end position="500"/>
    </location>
</feature>